<dbReference type="KEGG" id="fsu:Fisuc_1434"/>
<dbReference type="Proteomes" id="UP000001497">
    <property type="component" value="Chromosome"/>
</dbReference>
<dbReference type="EMBL" id="CP002158">
    <property type="protein sequence ID" value="ADL24677.1"/>
    <property type="molecule type" value="Genomic_DNA"/>
</dbReference>
<dbReference type="OrthoDB" id="9807505at2"/>
<evidence type="ECO:0000313" key="4">
    <source>
        <dbReference type="Proteomes" id="UP000000517"/>
    </source>
</evidence>
<feature type="region of interest" description="Disordered" evidence="1">
    <location>
        <begin position="1"/>
        <end position="25"/>
    </location>
</feature>
<accession>C9RR45</accession>
<evidence type="ECO:0000313" key="2">
    <source>
        <dbReference type="EMBL" id="ACX75031.1"/>
    </source>
</evidence>
<protein>
    <submittedName>
        <fullName evidence="3">Uncharacterized protein</fullName>
    </submittedName>
</protein>
<dbReference type="RefSeq" id="WP_014546126.1">
    <property type="nucleotide sequence ID" value="NC_013410.1"/>
</dbReference>
<dbReference type="EMBL" id="CP001792">
    <property type="protein sequence ID" value="ACX75031.1"/>
    <property type="molecule type" value="Genomic_DNA"/>
</dbReference>
<keyword evidence="5" id="KW-1185">Reference proteome</keyword>
<dbReference type="AlphaFoldDB" id="C9RR45"/>
<reference evidence="4" key="2">
    <citation type="submission" date="2010-08" db="EMBL/GenBank/DDBJ databases">
        <title>Complete sequence of Fibrobacter succinogenes subsp. succinogenes S85.</title>
        <authorList>
            <person name="Durkin A.S."/>
            <person name="Nelson K.E."/>
            <person name="Morrison M."/>
            <person name="Forsberg C.W."/>
            <person name="Wilson D.B."/>
            <person name="Russell J.B."/>
            <person name="Cann I.K.O."/>
            <person name="Mackie R.I."/>
            <person name="White B.A."/>
        </authorList>
    </citation>
    <scope>NUCLEOTIDE SEQUENCE [LARGE SCALE GENOMIC DNA]</scope>
    <source>
        <strain evidence="4">ATCC 19169 / S85</strain>
    </source>
</reference>
<name>C9RR45_FIBSS</name>
<sequence>MAATKSQIKTIEPEIENTTDEESEESMGIFENILDIAHDLFPKAVEDGLERVANYMEEIGPSWEAGCDRIYNKVMNFLDGAEEATMNAIDKLQHSPIGVAIDQVYKKNHRND</sequence>
<dbReference type="HOGENOM" id="CLU_2142183_0_0_0"/>
<reference evidence="3" key="3">
    <citation type="submission" date="2010-08" db="EMBL/GenBank/DDBJ databases">
        <authorList>
            <person name="Durkin A.S."/>
            <person name="Nelson K.E."/>
            <person name="Morrison M."/>
            <person name="Forsberg C.W."/>
            <person name="Wilson D.B."/>
            <person name="Russell J.B."/>
            <person name="Cann I.K.O."/>
            <person name="Mackie R.I."/>
            <person name="White B.A."/>
        </authorList>
    </citation>
    <scope>NUCLEOTIDE SEQUENCE</scope>
    <source>
        <strain evidence="3">S85</strain>
    </source>
</reference>
<dbReference type="Proteomes" id="UP000000517">
    <property type="component" value="Chromosome"/>
</dbReference>
<feature type="compositionally biased region" description="Acidic residues" evidence="1">
    <location>
        <begin position="13"/>
        <end position="25"/>
    </location>
</feature>
<proteinExistence type="predicted"/>
<dbReference type="KEGG" id="fsc:FSU_1904"/>
<evidence type="ECO:0000313" key="5">
    <source>
        <dbReference type="Proteomes" id="UP000001497"/>
    </source>
</evidence>
<evidence type="ECO:0000256" key="1">
    <source>
        <dbReference type="SAM" id="MobiDB-lite"/>
    </source>
</evidence>
<evidence type="ECO:0000313" key="3">
    <source>
        <dbReference type="EMBL" id="ADL24677.1"/>
    </source>
</evidence>
<organism evidence="3 4">
    <name type="scientific">Fibrobacter succinogenes (strain ATCC 19169 / S85)</name>
    <dbReference type="NCBI Taxonomy" id="59374"/>
    <lineage>
        <taxon>Bacteria</taxon>
        <taxon>Pseudomonadati</taxon>
        <taxon>Fibrobacterota</taxon>
        <taxon>Fibrobacteria</taxon>
        <taxon>Fibrobacterales</taxon>
        <taxon>Fibrobacteraceae</taxon>
        <taxon>Fibrobacter</taxon>
    </lineage>
</organism>
<gene>
    <name evidence="2" type="ordered locus">Fisuc_1434</name>
    <name evidence="3" type="ordered locus">FSU_1904</name>
</gene>
<reference evidence="2 5" key="1">
    <citation type="submission" date="2009-10" db="EMBL/GenBank/DDBJ databases">
        <title>Complete sequence of Fibrobacter succinogenes subsp. succinogenes S85.</title>
        <authorList>
            <consortium name="US DOE Joint Genome Institute"/>
            <person name="Lucas S."/>
            <person name="Copeland A."/>
            <person name="Lapidus A."/>
            <person name="Glavina del Rio T."/>
            <person name="Tice H."/>
            <person name="Bruce D."/>
            <person name="Goodwin L."/>
            <person name="Pitluck S."/>
            <person name="Chertkov O."/>
            <person name="Detter J.C."/>
            <person name="Han C."/>
            <person name="Tapia R."/>
            <person name="Larimer F."/>
            <person name="Land M."/>
            <person name="Hauser L."/>
            <person name="Kyrpides N."/>
            <person name="Mikhailova N."/>
            <person name="Weimer P.J."/>
            <person name="Stevenson D.M."/>
            <person name="Boyum J."/>
            <person name="Brumm P.I."/>
            <person name="Mead D."/>
        </authorList>
    </citation>
    <scope>NUCLEOTIDE SEQUENCE [LARGE SCALE GENOMIC DNA]</scope>
    <source>
        <strain evidence="5">ATCC 19169 / S85</strain>
        <strain evidence="2">S85</strain>
    </source>
</reference>